<comment type="caution">
    <text evidence="3">The sequence shown here is derived from an EMBL/GenBank/DDBJ whole genome shotgun (WGS) entry which is preliminary data.</text>
</comment>
<sequence length="287" mass="32216">MPMSASQRDDNDSANKPATPMLPATPQELHIMTLVLKGMKLKHLPNGKRGDFQSKGGAQVRIHNVRIVRFHPRPRPPKTHRNQTARSGPEAGPWSLWMHPKLQGVFERKVHCPLPPWTEALSLANAFFEQEHMALPIFHPPAFIALLGQQYSGESEKNPAWWTAFNAVLAISHRRRVEQGMSTDKELMWSYAANALDTVLDILLRATQLMSVQALLTLAWFFLGTPNPQPSFMLVANALLPELPRKGHKNQRVLAGVFPRQRIEPTHSRPPAQDFGGFDVGLPDPQL</sequence>
<dbReference type="HOGENOM" id="CLU_969819_0_0_1"/>
<feature type="region of interest" description="Disordered" evidence="2">
    <location>
        <begin position="71"/>
        <end position="93"/>
    </location>
</feature>
<dbReference type="EMBL" id="JMSE01000303">
    <property type="protein sequence ID" value="KDN70726.1"/>
    <property type="molecule type" value="Genomic_DNA"/>
</dbReference>
<keyword evidence="4" id="KW-1185">Reference proteome</keyword>
<feature type="region of interest" description="Disordered" evidence="2">
    <location>
        <begin position="1"/>
        <end position="25"/>
    </location>
</feature>
<proteinExistence type="predicted"/>
<evidence type="ECO:0000313" key="4">
    <source>
        <dbReference type="Proteomes" id="UP000027238"/>
    </source>
</evidence>
<dbReference type="CDD" id="cd12148">
    <property type="entry name" value="fungal_TF_MHR"/>
    <property type="match status" value="1"/>
</dbReference>
<organism evidence="3 4">
    <name type="scientific">Colletotrichum sublineola</name>
    <name type="common">Sorghum anthracnose fungus</name>
    <dbReference type="NCBI Taxonomy" id="1173701"/>
    <lineage>
        <taxon>Eukaryota</taxon>
        <taxon>Fungi</taxon>
        <taxon>Dikarya</taxon>
        <taxon>Ascomycota</taxon>
        <taxon>Pezizomycotina</taxon>
        <taxon>Sordariomycetes</taxon>
        <taxon>Hypocreomycetidae</taxon>
        <taxon>Glomerellales</taxon>
        <taxon>Glomerellaceae</taxon>
        <taxon>Colletotrichum</taxon>
        <taxon>Colletotrichum graminicola species complex</taxon>
    </lineage>
</organism>
<evidence type="ECO:0000313" key="3">
    <source>
        <dbReference type="EMBL" id="KDN70726.1"/>
    </source>
</evidence>
<dbReference type="PANTHER" id="PTHR46910:SF25">
    <property type="entry name" value="ABC-TRANSPORTER-REGULATING TRANSCRIPTION FACTOR"/>
    <property type="match status" value="1"/>
</dbReference>
<dbReference type="PANTHER" id="PTHR46910">
    <property type="entry name" value="TRANSCRIPTION FACTOR PDR1"/>
    <property type="match status" value="1"/>
</dbReference>
<reference evidence="4" key="1">
    <citation type="journal article" date="2014" name="Genome Announc.">
        <title>Draft genome sequence of Colletotrichum sublineola, a destructive pathogen of cultivated sorghum.</title>
        <authorList>
            <person name="Baroncelli R."/>
            <person name="Sanz-Martin J.M."/>
            <person name="Rech G.E."/>
            <person name="Sukno S.A."/>
            <person name="Thon M.R."/>
        </authorList>
    </citation>
    <scope>NUCLEOTIDE SEQUENCE [LARGE SCALE GENOMIC DNA]</scope>
    <source>
        <strain evidence="4">TX430BB</strain>
    </source>
</reference>
<name>A0A066XY88_COLSU</name>
<dbReference type="Proteomes" id="UP000027238">
    <property type="component" value="Unassembled WGS sequence"/>
</dbReference>
<gene>
    <name evidence="3" type="ORF">CSUB01_11957</name>
</gene>
<dbReference type="GO" id="GO:0003700">
    <property type="term" value="F:DNA-binding transcription factor activity"/>
    <property type="evidence" value="ECO:0007669"/>
    <property type="project" value="InterPro"/>
</dbReference>
<accession>A0A066XY88</accession>
<evidence type="ECO:0000256" key="1">
    <source>
        <dbReference type="ARBA" id="ARBA00023242"/>
    </source>
</evidence>
<dbReference type="OrthoDB" id="2123952at2759"/>
<dbReference type="eggNOG" id="ENOG502QZJZ">
    <property type="taxonomic scope" value="Eukaryota"/>
</dbReference>
<dbReference type="InterPro" id="IPR050987">
    <property type="entry name" value="AtrR-like"/>
</dbReference>
<dbReference type="AlphaFoldDB" id="A0A066XY88"/>
<keyword evidence="1" id="KW-0539">Nucleus</keyword>
<feature type="region of interest" description="Disordered" evidence="2">
    <location>
        <begin position="263"/>
        <end position="287"/>
    </location>
</feature>
<evidence type="ECO:0000256" key="2">
    <source>
        <dbReference type="SAM" id="MobiDB-lite"/>
    </source>
</evidence>
<feature type="compositionally biased region" description="Basic residues" evidence="2">
    <location>
        <begin position="71"/>
        <end position="83"/>
    </location>
</feature>
<protein>
    <submittedName>
        <fullName evidence="3">Putative fungal specific transcription factor</fullName>
    </submittedName>
</protein>